<feature type="domain" description="N-acetyltransferase" evidence="3">
    <location>
        <begin position="3"/>
        <end position="160"/>
    </location>
</feature>
<reference evidence="4" key="2">
    <citation type="submission" date="2021-04" db="EMBL/GenBank/DDBJ databases">
        <authorList>
            <person name="Gilroy R."/>
        </authorList>
    </citation>
    <scope>NUCLEOTIDE SEQUENCE</scope>
    <source>
        <strain evidence="4">2189</strain>
    </source>
</reference>
<evidence type="ECO:0000256" key="1">
    <source>
        <dbReference type="ARBA" id="ARBA00022679"/>
    </source>
</evidence>
<dbReference type="Pfam" id="PF00583">
    <property type="entry name" value="Acetyltransf_1"/>
    <property type="match status" value="1"/>
</dbReference>
<dbReference type="AlphaFoldDB" id="A0A9D2AUM3"/>
<name>A0A9D2AUM3_9FIRM</name>
<evidence type="ECO:0000313" key="4">
    <source>
        <dbReference type="EMBL" id="HIX49721.1"/>
    </source>
</evidence>
<organism evidence="4 5">
    <name type="scientific">Candidatus Borkfalkia faecavium</name>
    <dbReference type="NCBI Taxonomy" id="2838508"/>
    <lineage>
        <taxon>Bacteria</taxon>
        <taxon>Bacillati</taxon>
        <taxon>Bacillota</taxon>
        <taxon>Clostridia</taxon>
        <taxon>Christensenellales</taxon>
        <taxon>Christensenellaceae</taxon>
        <taxon>Candidatus Borkfalkia</taxon>
    </lineage>
</organism>
<dbReference type="CDD" id="cd04301">
    <property type="entry name" value="NAT_SF"/>
    <property type="match status" value="1"/>
</dbReference>
<dbReference type="Gene3D" id="3.40.630.30">
    <property type="match status" value="1"/>
</dbReference>
<dbReference type="GO" id="GO:0016747">
    <property type="term" value="F:acyltransferase activity, transferring groups other than amino-acyl groups"/>
    <property type="evidence" value="ECO:0007669"/>
    <property type="project" value="InterPro"/>
</dbReference>
<dbReference type="InterPro" id="IPR050680">
    <property type="entry name" value="YpeA/RimI_acetyltransf"/>
</dbReference>
<reference evidence="4" key="1">
    <citation type="journal article" date="2021" name="PeerJ">
        <title>Extensive microbial diversity within the chicken gut microbiome revealed by metagenomics and culture.</title>
        <authorList>
            <person name="Gilroy R."/>
            <person name="Ravi A."/>
            <person name="Getino M."/>
            <person name="Pursley I."/>
            <person name="Horton D.L."/>
            <person name="Alikhan N.F."/>
            <person name="Baker D."/>
            <person name="Gharbi K."/>
            <person name="Hall N."/>
            <person name="Watson M."/>
            <person name="Adriaenssens E.M."/>
            <person name="Foster-Nyarko E."/>
            <person name="Jarju S."/>
            <person name="Secka A."/>
            <person name="Antonio M."/>
            <person name="Oren A."/>
            <person name="Chaudhuri R.R."/>
            <person name="La Ragione R."/>
            <person name="Hildebrand F."/>
            <person name="Pallen M.J."/>
        </authorList>
    </citation>
    <scope>NUCLEOTIDE SEQUENCE</scope>
    <source>
        <strain evidence="4">2189</strain>
    </source>
</reference>
<dbReference type="EMBL" id="DXEW01000003">
    <property type="protein sequence ID" value="HIX49721.1"/>
    <property type="molecule type" value="Genomic_DNA"/>
</dbReference>
<dbReference type="InterPro" id="IPR000182">
    <property type="entry name" value="GNAT_dom"/>
</dbReference>
<dbReference type="Proteomes" id="UP000886847">
    <property type="component" value="Unassembled WGS sequence"/>
</dbReference>
<evidence type="ECO:0000313" key="5">
    <source>
        <dbReference type="Proteomes" id="UP000886847"/>
    </source>
</evidence>
<proteinExistence type="predicted"/>
<evidence type="ECO:0000256" key="2">
    <source>
        <dbReference type="ARBA" id="ARBA00023315"/>
    </source>
</evidence>
<gene>
    <name evidence="4" type="ORF">H9851_00355</name>
</gene>
<sequence>MDIRFVPAQKEEYAPLAQFIARQWHTAYDGLLGEAQVKYMTDTFQSAAAIERQVREEGYLYYYIEGEGRRIGYCALHPEKEKLFLSKLYLTEEERGRGIGQKALAAVAEIAAERGLKAVYLTVNTGNARAVRAYEKFGFTRTDHTVTDIGSGFVMDDYIYEYRI</sequence>
<comment type="caution">
    <text evidence="4">The sequence shown here is derived from an EMBL/GenBank/DDBJ whole genome shotgun (WGS) entry which is preliminary data.</text>
</comment>
<dbReference type="PROSITE" id="PS51186">
    <property type="entry name" value="GNAT"/>
    <property type="match status" value="1"/>
</dbReference>
<evidence type="ECO:0000259" key="3">
    <source>
        <dbReference type="PROSITE" id="PS51186"/>
    </source>
</evidence>
<dbReference type="PANTHER" id="PTHR43420">
    <property type="entry name" value="ACETYLTRANSFERASE"/>
    <property type="match status" value="1"/>
</dbReference>
<accession>A0A9D2AUM3</accession>
<keyword evidence="2" id="KW-0012">Acyltransferase</keyword>
<dbReference type="SUPFAM" id="SSF55729">
    <property type="entry name" value="Acyl-CoA N-acyltransferases (Nat)"/>
    <property type="match status" value="1"/>
</dbReference>
<protein>
    <submittedName>
        <fullName evidence="4">GNAT family N-acetyltransferase</fullName>
    </submittedName>
</protein>
<dbReference type="InterPro" id="IPR016181">
    <property type="entry name" value="Acyl_CoA_acyltransferase"/>
</dbReference>
<keyword evidence="1" id="KW-0808">Transferase</keyword>